<dbReference type="AlphaFoldDB" id="A0A069RR43"/>
<evidence type="ECO:0000313" key="1">
    <source>
        <dbReference type="EMBL" id="KDR96627.1"/>
    </source>
</evidence>
<dbReference type="InterPro" id="IPR037208">
    <property type="entry name" value="Spo0E-like_sf"/>
</dbReference>
<dbReference type="GO" id="GO:0043937">
    <property type="term" value="P:regulation of sporulation"/>
    <property type="evidence" value="ECO:0007669"/>
    <property type="project" value="InterPro"/>
</dbReference>
<dbReference type="Proteomes" id="UP000027946">
    <property type="component" value="Unassembled WGS sequence"/>
</dbReference>
<evidence type="ECO:0008006" key="3">
    <source>
        <dbReference type="Google" id="ProtNLM"/>
    </source>
</evidence>
<reference evidence="1 2" key="1">
    <citation type="submission" date="2014-03" db="EMBL/GenBank/DDBJ databases">
        <title>Genome sequence of Clostridium litorale W6, DSM 5388.</title>
        <authorList>
            <person name="Poehlein A."/>
            <person name="Jagirdar A."/>
            <person name="Khonsari B."/>
            <person name="Chibani C.M."/>
            <person name="Gutierrez Gutierrez D.A."/>
            <person name="Davydova E."/>
            <person name="Alghaithi H.S."/>
            <person name="Nair K.P."/>
            <person name="Dhamotharan K."/>
            <person name="Chandran L."/>
            <person name="G W."/>
            <person name="Daniel R."/>
        </authorList>
    </citation>
    <scope>NUCLEOTIDE SEQUENCE [LARGE SCALE GENOMIC DNA]</scope>
    <source>
        <strain evidence="1 2">W6</strain>
    </source>
</reference>
<keyword evidence="2" id="KW-1185">Reference proteome</keyword>
<accession>A0A069RR43</accession>
<sequence length="58" mass="7170">MLDLKIQIKETRELLNSKLKNFAYIEKRSYSEDYILELSQQLNILITEYWMLYDCYIE</sequence>
<dbReference type="EMBL" id="JJMM01000002">
    <property type="protein sequence ID" value="KDR96627.1"/>
    <property type="molecule type" value="Genomic_DNA"/>
</dbReference>
<comment type="caution">
    <text evidence="1">The sequence shown here is derived from an EMBL/GenBank/DDBJ whole genome shotgun (WGS) entry which is preliminary data.</text>
</comment>
<protein>
    <recommendedName>
        <fullName evidence="3">Spo0E like sporulation regulatory protein</fullName>
    </recommendedName>
</protein>
<gene>
    <name evidence="1" type="ORF">CLIT_2c02330</name>
</gene>
<name>A0A069RR43_PEPLI</name>
<organism evidence="1 2">
    <name type="scientific">Peptoclostridium litorale DSM 5388</name>
    <dbReference type="NCBI Taxonomy" id="1121324"/>
    <lineage>
        <taxon>Bacteria</taxon>
        <taxon>Bacillati</taxon>
        <taxon>Bacillota</taxon>
        <taxon>Clostridia</taxon>
        <taxon>Peptostreptococcales</taxon>
        <taxon>Peptoclostridiaceae</taxon>
        <taxon>Peptoclostridium</taxon>
    </lineage>
</organism>
<dbReference type="SUPFAM" id="SSF140500">
    <property type="entry name" value="BAS1536-like"/>
    <property type="match status" value="1"/>
</dbReference>
<proteinExistence type="predicted"/>
<evidence type="ECO:0000313" key="2">
    <source>
        <dbReference type="Proteomes" id="UP000027946"/>
    </source>
</evidence>